<keyword evidence="2" id="KW-1185">Reference proteome</keyword>
<name>A0A2S7L0E9_9FLAO</name>
<sequence length="385" mass="44359">MKKESLNNLEKDVDIDELSNPYLNIYVYKPYDKTIDNLKPYVFYFPVGQKDTEVNELIGFFNGKEIKIDAQNPPINIENPIFVIGENERIHEIKESNDVSFSVKNKTYSAKFRYIEEDNGEGGSTGGGTNTSGEMKVTYSRFISMSAKRFYEPWGKGDAEVRFIFTKSGYIKRSMVSINPITDLDVETSTALIDGGYMRQSWWNFYSIDNNKQTAPFVDFTPFDIGNWSNPKTTVYSMRIIEEDKYWGWVGWLLNETRNTKINFVDFKTVFLNNLNITPQNIVEPSVRTIYNSMVNANDRDTFMAAFNQLKVNTNFYFNTSANNYINLETNIKTSLALAGVNLLNQVLLANENTDDQIGTDIEIINQNNKLYYSSDGRFKFKLSY</sequence>
<accession>A0A2S7L0E9</accession>
<proteinExistence type="predicted"/>
<organism evidence="1 2">
    <name type="scientific">Polaribacter filamentus</name>
    <dbReference type="NCBI Taxonomy" id="53483"/>
    <lineage>
        <taxon>Bacteria</taxon>
        <taxon>Pseudomonadati</taxon>
        <taxon>Bacteroidota</taxon>
        <taxon>Flavobacteriia</taxon>
        <taxon>Flavobacteriales</taxon>
        <taxon>Flavobacteriaceae</taxon>
    </lineage>
</organism>
<evidence type="ECO:0000313" key="1">
    <source>
        <dbReference type="EMBL" id="PQB08351.1"/>
    </source>
</evidence>
<reference evidence="1 2" key="1">
    <citation type="submission" date="2016-11" db="EMBL/GenBank/DDBJ databases">
        <title>Trade-off between light-utilization and light-protection in marine flavobacteria.</title>
        <authorList>
            <person name="Kumagai Y."/>
        </authorList>
    </citation>
    <scope>NUCLEOTIDE SEQUENCE [LARGE SCALE GENOMIC DNA]</scope>
    <source>
        <strain evidence="1 2">ATCC 700397</strain>
    </source>
</reference>
<dbReference type="AlphaFoldDB" id="A0A2S7L0E9"/>
<dbReference type="RefSeq" id="WP_104810554.1">
    <property type="nucleotide sequence ID" value="NZ_MQUA01000013.1"/>
</dbReference>
<gene>
    <name evidence="1" type="ORF">BST83_15375</name>
</gene>
<evidence type="ECO:0000313" key="2">
    <source>
        <dbReference type="Proteomes" id="UP000239522"/>
    </source>
</evidence>
<dbReference type="Proteomes" id="UP000239522">
    <property type="component" value="Unassembled WGS sequence"/>
</dbReference>
<dbReference type="EMBL" id="MQUA01000013">
    <property type="protein sequence ID" value="PQB08351.1"/>
    <property type="molecule type" value="Genomic_DNA"/>
</dbReference>
<protein>
    <submittedName>
        <fullName evidence="1">Uncharacterized protein</fullName>
    </submittedName>
</protein>
<comment type="caution">
    <text evidence="1">The sequence shown here is derived from an EMBL/GenBank/DDBJ whole genome shotgun (WGS) entry which is preliminary data.</text>
</comment>